<keyword evidence="4" id="KW-1185">Reference proteome</keyword>
<evidence type="ECO:0000256" key="1">
    <source>
        <dbReference type="SAM" id="Coils"/>
    </source>
</evidence>
<sequence>MNFKLKKSFVLGTSLALVGVLTLPSLSANNVPVVEHAGFGDVYATSFFDKSYSVPIMMAGLAVVASGAAVITTMTAGTGAPAALAGVGTTAAWIGGNVPGAYMVGLSTVGGFFGGNAVLGAAILNGAAAAIIATTGGSIVGVTIAGTAYLVDGFNYVKKQETEELVFLTTLKLAPETGSAATQDAVERIMSLESEVMELAEEVANKELVMATETASLNMLQPKLGEHALGIHQLAYESKDLRLEQEIRVSQLQSLKSNQVEALERILADGSHRQGDILALSLIAWNEHRYDLFQRAIAALTPADVDDTSFYHYLKALSAVSAGDLQSAERELANSMLAGPYALEPVTLRAILLGEDFERNEYRLDELAFFAQNHFDANNYKTGLKLPSLYFRLGSIYFQNERYEQAKEYFVRAHGELGIMQRSSLIGSVGLGDQELSHLIQANIANADYMLGNIEEADALMAEITGRLDEQEAAAVMGLYEGSFHD</sequence>
<dbReference type="EMBL" id="JAKVTW010000028">
    <property type="protein sequence ID" value="MCH4813919.1"/>
    <property type="molecule type" value="Genomic_DNA"/>
</dbReference>
<proteinExistence type="predicted"/>
<evidence type="ECO:0008006" key="5">
    <source>
        <dbReference type="Google" id="ProtNLM"/>
    </source>
</evidence>
<dbReference type="Gene3D" id="1.25.40.10">
    <property type="entry name" value="Tetratricopeptide repeat domain"/>
    <property type="match status" value="1"/>
</dbReference>
<keyword evidence="2" id="KW-0812">Transmembrane</keyword>
<evidence type="ECO:0000313" key="3">
    <source>
        <dbReference type="EMBL" id="MCH4813919.1"/>
    </source>
</evidence>
<gene>
    <name evidence="3" type="ORF">MLE19_21595</name>
</gene>
<accession>A0ABS9SCT5</accession>
<keyword evidence="2" id="KW-1133">Transmembrane helix</keyword>
<evidence type="ECO:0000256" key="2">
    <source>
        <dbReference type="SAM" id="Phobius"/>
    </source>
</evidence>
<feature type="transmembrane region" description="Helical" evidence="2">
    <location>
        <begin position="102"/>
        <end position="124"/>
    </location>
</feature>
<evidence type="ECO:0000313" key="4">
    <source>
        <dbReference type="Proteomes" id="UP001320609"/>
    </source>
</evidence>
<keyword evidence="1" id="KW-0175">Coiled coil</keyword>
<name>A0ABS9SCT5_9GAMM</name>
<comment type="caution">
    <text evidence="3">The sequence shown here is derived from an EMBL/GenBank/DDBJ whole genome shotgun (WGS) entry which is preliminary data.</text>
</comment>
<feature type="coiled-coil region" evidence="1">
    <location>
        <begin position="182"/>
        <end position="209"/>
    </location>
</feature>
<dbReference type="Proteomes" id="UP001320609">
    <property type="component" value="Unassembled WGS sequence"/>
</dbReference>
<feature type="transmembrane region" description="Helical" evidence="2">
    <location>
        <begin position="131"/>
        <end position="151"/>
    </location>
</feature>
<organism evidence="3 4">
    <name type="scientific">Vreelandella neptunia</name>
    <dbReference type="NCBI Taxonomy" id="115551"/>
    <lineage>
        <taxon>Bacteria</taxon>
        <taxon>Pseudomonadati</taxon>
        <taxon>Pseudomonadota</taxon>
        <taxon>Gammaproteobacteria</taxon>
        <taxon>Oceanospirillales</taxon>
        <taxon>Halomonadaceae</taxon>
        <taxon>Vreelandella</taxon>
    </lineage>
</organism>
<protein>
    <recommendedName>
        <fullName evidence="5">Tetratricopeptide repeat protein</fullName>
    </recommendedName>
</protein>
<feature type="transmembrane region" description="Helical" evidence="2">
    <location>
        <begin position="52"/>
        <end position="71"/>
    </location>
</feature>
<feature type="transmembrane region" description="Helical" evidence="2">
    <location>
        <begin position="78"/>
        <end position="96"/>
    </location>
</feature>
<keyword evidence="2" id="KW-0472">Membrane</keyword>
<dbReference type="RefSeq" id="WP_240720423.1">
    <property type="nucleotide sequence ID" value="NZ_JAKVTW010000028.1"/>
</dbReference>
<reference evidence="3 4" key="1">
    <citation type="submission" date="2022-03" db="EMBL/GenBank/DDBJ databases">
        <title>Genomic signatures underlying metal tolerance in selected Arctic bacterial isolates.</title>
        <authorList>
            <person name="Thomas F.A."/>
            <person name="Venkatachalam S."/>
            <person name="Krishnan K.P."/>
        </authorList>
    </citation>
    <scope>NUCLEOTIDE SEQUENCE [LARGE SCALE GENOMIC DNA]</scope>
    <source>
        <strain evidence="3 4">HM116</strain>
    </source>
</reference>
<dbReference type="InterPro" id="IPR011990">
    <property type="entry name" value="TPR-like_helical_dom_sf"/>
</dbReference>